<dbReference type="Gene3D" id="3.40.50.300">
    <property type="entry name" value="P-loop containing nucleotide triphosphate hydrolases"/>
    <property type="match status" value="2"/>
</dbReference>
<dbReference type="eggNOG" id="KOG1801">
    <property type="taxonomic scope" value="Eukaryota"/>
</dbReference>
<dbReference type="FunFam" id="3.40.50.300:FF:000326">
    <property type="entry name" value="P-loop containing nucleoside triphosphate hydrolase"/>
    <property type="match status" value="1"/>
</dbReference>
<keyword evidence="2" id="KW-0378">Hydrolase</keyword>
<dbReference type="PANTHER" id="PTHR21529">
    <property type="entry name" value="MAMMARY TURMOR VIRUS RECEPTOR HOMOLOG 1, 2 MTVR1, 2"/>
    <property type="match status" value="1"/>
</dbReference>
<dbReference type="Pfam" id="PF13087">
    <property type="entry name" value="AAA_12"/>
    <property type="match status" value="1"/>
</dbReference>
<dbReference type="SUPFAM" id="SSF52540">
    <property type="entry name" value="P-loop containing nucleoside triphosphate hydrolases"/>
    <property type="match status" value="2"/>
</dbReference>
<dbReference type="GO" id="GO:0005524">
    <property type="term" value="F:ATP binding"/>
    <property type="evidence" value="ECO:0007669"/>
    <property type="project" value="UniProtKB-KW"/>
</dbReference>
<reference evidence="6 7" key="2">
    <citation type="journal article" date="2009" name="PLoS ONE">
        <title>An integrated genetic and cytogenetic map of the cucumber genome.</title>
        <authorList>
            <person name="Ren Y."/>
            <person name="Zhang Z."/>
            <person name="Liu J."/>
            <person name="Staub J.E."/>
            <person name="Han Y."/>
            <person name="Cheng Z."/>
            <person name="Li X."/>
            <person name="Lu J."/>
            <person name="Miao H."/>
            <person name="Kang H."/>
            <person name="Xie B."/>
            <person name="Gu X."/>
            <person name="Wang X."/>
            <person name="Du Y."/>
            <person name="Jin W."/>
            <person name="Huang S."/>
        </authorList>
    </citation>
    <scope>NUCLEOTIDE SEQUENCE [LARGE SCALE GENOMIC DNA]</scope>
    <source>
        <strain evidence="7">cv. 9930</strain>
    </source>
</reference>
<dbReference type="Proteomes" id="UP000029981">
    <property type="component" value="Chromosome 5"/>
</dbReference>
<dbReference type="Gene3D" id="1.10.10.160">
    <property type="match status" value="1"/>
</dbReference>
<dbReference type="PANTHER" id="PTHR21529:SF4">
    <property type="entry name" value="TPR AND ANKYRIN REPEAT-CONTAINING PROTEIN 1"/>
    <property type="match status" value="1"/>
</dbReference>
<keyword evidence="1" id="KW-0547">Nucleotide-binding</keyword>
<keyword evidence="3" id="KW-0347">Helicase</keyword>
<organism evidence="6 7">
    <name type="scientific">Cucumis sativus</name>
    <name type="common">Cucumber</name>
    <dbReference type="NCBI Taxonomy" id="3659"/>
    <lineage>
        <taxon>Eukaryota</taxon>
        <taxon>Viridiplantae</taxon>
        <taxon>Streptophyta</taxon>
        <taxon>Embryophyta</taxon>
        <taxon>Tracheophyta</taxon>
        <taxon>Spermatophyta</taxon>
        <taxon>Magnoliopsida</taxon>
        <taxon>eudicotyledons</taxon>
        <taxon>Gunneridae</taxon>
        <taxon>Pentapetalae</taxon>
        <taxon>rosids</taxon>
        <taxon>fabids</taxon>
        <taxon>Cucurbitales</taxon>
        <taxon>Cucurbitaceae</taxon>
        <taxon>Benincaseae</taxon>
        <taxon>Cucumis</taxon>
    </lineage>
</organism>
<reference evidence="6 7" key="3">
    <citation type="journal article" date="2010" name="BMC Genomics">
        <title>Transcriptome sequencing and comparative analysis of cucumber flowers with different sex types.</title>
        <authorList>
            <person name="Guo S."/>
            <person name="Zheng Y."/>
            <person name="Joung J.G."/>
            <person name="Liu S."/>
            <person name="Zhang Z."/>
            <person name="Crasta O.R."/>
            <person name="Sobral B.W."/>
            <person name="Xu Y."/>
            <person name="Huang S."/>
            <person name="Fei Z."/>
        </authorList>
    </citation>
    <scope>NUCLEOTIDE SEQUENCE [LARGE SCALE GENOMIC DNA]</scope>
    <source>
        <strain evidence="7">cv. 9930</strain>
    </source>
</reference>
<dbReference type="EMBL" id="CM002926">
    <property type="protein sequence ID" value="KGN50807.1"/>
    <property type="molecule type" value="Genomic_DNA"/>
</dbReference>
<evidence type="ECO:0000313" key="6">
    <source>
        <dbReference type="EMBL" id="KGN50807.1"/>
    </source>
</evidence>
<keyword evidence="4" id="KW-0067">ATP-binding</keyword>
<gene>
    <name evidence="6" type="ORF">Csa_5G266850</name>
</gene>
<dbReference type="GO" id="GO:0005694">
    <property type="term" value="C:chromosome"/>
    <property type="evidence" value="ECO:0007669"/>
    <property type="project" value="UniProtKB-ARBA"/>
</dbReference>
<dbReference type="InterPro" id="IPR041679">
    <property type="entry name" value="DNA2/NAM7-like_C"/>
</dbReference>
<evidence type="ECO:0000256" key="4">
    <source>
        <dbReference type="ARBA" id="ARBA00022840"/>
    </source>
</evidence>
<dbReference type="Gramene" id="KGN50807">
    <property type="protein sequence ID" value="KGN50807"/>
    <property type="gene ID" value="Csa_5G266850"/>
</dbReference>
<evidence type="ECO:0000313" key="7">
    <source>
        <dbReference type="Proteomes" id="UP000029981"/>
    </source>
</evidence>
<evidence type="ECO:0000256" key="1">
    <source>
        <dbReference type="ARBA" id="ARBA00022741"/>
    </source>
</evidence>
<feature type="domain" description="DNA2/NAM7 helicase-like C-terminal" evidence="5">
    <location>
        <begin position="22"/>
        <end position="108"/>
    </location>
</feature>
<keyword evidence="7" id="KW-1185">Reference proteome</keyword>
<dbReference type="InterPro" id="IPR013986">
    <property type="entry name" value="DExx_box_DNA_helicase_dom_sf"/>
</dbReference>
<evidence type="ECO:0000256" key="2">
    <source>
        <dbReference type="ARBA" id="ARBA00022801"/>
    </source>
</evidence>
<evidence type="ECO:0000256" key="3">
    <source>
        <dbReference type="ARBA" id="ARBA00022806"/>
    </source>
</evidence>
<proteinExistence type="predicted"/>
<dbReference type="GO" id="GO:0016787">
    <property type="term" value="F:hydrolase activity"/>
    <property type="evidence" value="ECO:0007669"/>
    <property type="project" value="UniProtKB-KW"/>
</dbReference>
<dbReference type="InterPro" id="IPR047187">
    <property type="entry name" value="SF1_C_Upf1"/>
</dbReference>
<dbReference type="InterPro" id="IPR027417">
    <property type="entry name" value="P-loop_NTPase"/>
</dbReference>
<accession>A0A0A0KQV9</accession>
<name>A0A0A0KQV9_CUCSA</name>
<protein>
    <recommendedName>
        <fullName evidence="5">DNA2/NAM7 helicase-like C-terminal domain-containing protein</fullName>
    </recommendedName>
</protein>
<dbReference type="InterPro" id="IPR039904">
    <property type="entry name" value="TRANK1"/>
</dbReference>
<sequence length="1652" mass="188925">MMWLSFIRKNVYAAWRGAKTRLNVGVISFYAAQVSEIQSRLAHKYEKSHNFTVKVKSVDGFQGGEEDVIILTTVRSNRRKNIGFISSSQRINVALTRARHCLWIVGDATTLGNSNSEWEAVVSDAKDRQCYFNAAEDKDFADAIIEVKKVLLELDDLLNKDSVLFTMAQWKVLLSDSFRASFQNVVSINQKKLIIVLLLRLSCGWRPGTDYVPNLKCSNIIKCFKAEGLFIIYSLYIEKDLKYKQILKIWDIKPLTDVKVLVECLSDIHELYTDDFLNLCKAKSHKGDLELPITWSASPDIVVYKDYMKAELNAILSLQGDSDDTQDITLKKKLLQMRFQSLSYQKAKHLLSGRDSKELDLPCQVEDVELEIILVPTNAFIMGRPGSGKTAAMTVKLFMREQQQYIHPTGCSLVTRENAEVCYRNEGGEECKKTERTVLRQLFITVTLKQCLYVKERLAYLKRISNGGNVFKETQNLCKADVLDMNDVQDLLDVPNSFDGIPANSFPLVITFRKFLIMLDRTVGDSYFIRFQKQWRLSGGKPKDSLSRAAYNFIVSKEVTVKNFASSYWSYFDSCLTYKLDAVVVFNEIISQIKGGLGAKDALDGKLSKLDYTRLSKGQSTLSRKQRERIYDIFLDYEKMKNAKGEYDLADLVIDLHRRLKVFRYTGDHMDFVYVDEVQALTMMQITLLKYLCKNVNSGFVFSSNTTQTIAKGIDFRFQDIRFLFYKEFISGVKTDEKGIDAGLIKIPDILHINQNCRTQPKILQLANSVTDLLFRFFPRCIDIVCPETSEMSSTDFETPVLLESRKGQNMMMVLFEEGRNIPADARGYGAKQVILVRDECARDEISSLVGNQAIIVTIMECQCMEFQDVLLYKFFNSSPLGNQWRVIYQYMIEQDMLEIAPGGSPSFNQPVQLDLCWELKLLHIALTRSRRRLWIYEDNQEFSNPIVDYWKKLCYVQVKTLDYSIVQTMKVPSTKEEWSSLGLEFFSEGVYGAASLCFERAEDRRRSEWARAASFCATANPQISRNALREAAEIYISLDRAEIAAKCYIELKEYKTAAYTYLTKCGEARLEDAGDCYMLAKCYKLAAVAYSMGRCFLKFFDVCTAANLFDTGLQGICSWRKYDNVDLIKKCKHIKEAWHLFLWKGALHYHQLQNFGSMMRFVESFDSIDEKYLFLGTLGLSENKMLQEEELTISENEGFHSPGLHLQPKLVSVSVHKETSQNDTKTKGKMKVANNISTAKGSSRGSKFQPKLKSVWKETTFQNDTKSKERMKVADDMFSLGLQFQSKLEFKTVAQIDTTIRGKMKVAENMSTTKGSSQGLKFQSKIKSVWKETTSQYNTMTKEVELADNLSTAEEPLQGLQFQCKLEFETISQNDTTTRDSMEVSEDMSIVNGSSKELKFQPKLKSIWKETQSRNGTKTTDKMKLANSISMSIANESSQGLQFKSKLKTKTVSKNDTEKKDKIQVAEIMSTSEWSSHGLQFQSNQESLCMEKTSQNDSKIEDNLTVAPFISSPKDTSYKLQFKPKSVYAKEVIAAQNDLKMEKDEVNIVNKAEASQRLQQQCNQKVRNAHKETTSSIDSKAKKDKMKNSVNLSEFGDSSQQLQQLQIEQKKLKNKNVDGEKGKQKVTDHKFIAKQYWRKVTENGMKFNFQK</sequence>
<reference evidence="6 7" key="1">
    <citation type="journal article" date="2009" name="Nat. Genet.">
        <title>The genome of the cucumber, Cucumis sativus L.</title>
        <authorList>
            <person name="Huang S."/>
            <person name="Li R."/>
            <person name="Zhang Z."/>
            <person name="Li L."/>
            <person name="Gu X."/>
            <person name="Fan W."/>
            <person name="Lucas W.J."/>
            <person name="Wang X."/>
            <person name="Xie B."/>
            <person name="Ni P."/>
            <person name="Ren Y."/>
            <person name="Zhu H."/>
            <person name="Li J."/>
            <person name="Lin K."/>
            <person name="Jin W."/>
            <person name="Fei Z."/>
            <person name="Li G."/>
            <person name="Staub J."/>
            <person name="Kilian A."/>
            <person name="van der Vossen E.A."/>
            <person name="Wu Y."/>
            <person name="Guo J."/>
            <person name="He J."/>
            <person name="Jia Z."/>
            <person name="Ren Y."/>
            <person name="Tian G."/>
            <person name="Lu Y."/>
            <person name="Ruan J."/>
            <person name="Qian W."/>
            <person name="Wang M."/>
            <person name="Huang Q."/>
            <person name="Li B."/>
            <person name="Xuan Z."/>
            <person name="Cao J."/>
            <person name="Asan"/>
            <person name="Wu Z."/>
            <person name="Zhang J."/>
            <person name="Cai Q."/>
            <person name="Bai Y."/>
            <person name="Zhao B."/>
            <person name="Han Y."/>
            <person name="Li Y."/>
            <person name="Li X."/>
            <person name="Wang S."/>
            <person name="Shi Q."/>
            <person name="Liu S."/>
            <person name="Cho W.K."/>
            <person name="Kim J.Y."/>
            <person name="Xu Y."/>
            <person name="Heller-Uszynska K."/>
            <person name="Miao H."/>
            <person name="Cheng Z."/>
            <person name="Zhang S."/>
            <person name="Wu J."/>
            <person name="Yang Y."/>
            <person name="Kang H."/>
            <person name="Li M."/>
            <person name="Liang H."/>
            <person name="Ren X."/>
            <person name="Shi Z."/>
            <person name="Wen M."/>
            <person name="Jian M."/>
            <person name="Yang H."/>
            <person name="Zhang G."/>
            <person name="Yang Z."/>
            <person name="Chen R."/>
            <person name="Liu S."/>
            <person name="Li J."/>
            <person name="Ma L."/>
            <person name="Liu H."/>
            <person name="Zhou Y."/>
            <person name="Zhao J."/>
            <person name="Fang X."/>
            <person name="Li G."/>
            <person name="Fang L."/>
            <person name="Li Y."/>
            <person name="Liu D."/>
            <person name="Zheng H."/>
            <person name="Zhang Y."/>
            <person name="Qin N."/>
            <person name="Li Z."/>
            <person name="Yang G."/>
            <person name="Yang S."/>
            <person name="Bolund L."/>
            <person name="Kristiansen K."/>
            <person name="Zheng H."/>
            <person name="Li S."/>
            <person name="Zhang X."/>
            <person name="Yang H."/>
            <person name="Wang J."/>
            <person name="Sun R."/>
            <person name="Zhang B."/>
            <person name="Jiang S."/>
            <person name="Wang J."/>
            <person name="Du Y."/>
            <person name="Li S."/>
        </authorList>
    </citation>
    <scope>NUCLEOTIDE SEQUENCE [LARGE SCALE GENOMIC DNA]</scope>
    <source>
        <strain evidence="7">cv. 9930</strain>
    </source>
</reference>
<evidence type="ECO:0000259" key="5">
    <source>
        <dbReference type="Pfam" id="PF13087"/>
    </source>
</evidence>
<reference evidence="6 7" key="4">
    <citation type="journal article" date="2011" name="BMC Genomics">
        <title>RNA-Seq improves annotation of protein-coding genes in the cucumber genome.</title>
        <authorList>
            <person name="Li Z."/>
            <person name="Zhang Z."/>
            <person name="Yan P."/>
            <person name="Huang S."/>
            <person name="Fei Z."/>
            <person name="Lin K."/>
        </authorList>
    </citation>
    <scope>NUCLEOTIDE SEQUENCE [LARGE SCALE GENOMIC DNA]</scope>
    <source>
        <strain evidence="7">cv. 9930</strain>
    </source>
</reference>
<dbReference type="CDD" id="cd18808">
    <property type="entry name" value="SF1_C_Upf1"/>
    <property type="match status" value="1"/>
</dbReference>
<dbReference type="OMA" id="ILLEIEW"/>
<dbReference type="GO" id="GO:0004386">
    <property type="term" value="F:helicase activity"/>
    <property type="evidence" value="ECO:0007669"/>
    <property type="project" value="UniProtKB-KW"/>
</dbReference>